<feature type="domain" description="MurNAc-LAA" evidence="4">
    <location>
        <begin position="128"/>
        <end position="283"/>
    </location>
</feature>
<dbReference type="CDD" id="cd02696">
    <property type="entry name" value="MurNAc-LAA"/>
    <property type="match status" value="1"/>
</dbReference>
<dbReference type="EMBL" id="CP092471">
    <property type="protein sequence ID" value="UVI38974.1"/>
    <property type="molecule type" value="Genomic_DNA"/>
</dbReference>
<evidence type="ECO:0000259" key="4">
    <source>
        <dbReference type="SMART" id="SM00646"/>
    </source>
</evidence>
<evidence type="ECO:0000313" key="6">
    <source>
        <dbReference type="Proteomes" id="UP001065265"/>
    </source>
</evidence>
<evidence type="ECO:0000256" key="3">
    <source>
        <dbReference type="ARBA" id="ARBA00022801"/>
    </source>
</evidence>
<evidence type="ECO:0000256" key="2">
    <source>
        <dbReference type="ARBA" id="ARBA00011901"/>
    </source>
</evidence>
<dbReference type="PANTHER" id="PTHR30404">
    <property type="entry name" value="N-ACETYLMURAMOYL-L-ALANINE AMIDASE"/>
    <property type="match status" value="1"/>
</dbReference>
<dbReference type="Pfam" id="PF01520">
    <property type="entry name" value="Amidase_3"/>
    <property type="match status" value="1"/>
</dbReference>
<dbReference type="Proteomes" id="UP001065265">
    <property type="component" value="Chromosome"/>
</dbReference>
<dbReference type="InterPro" id="IPR050695">
    <property type="entry name" value="N-acetylmuramoyl_amidase_3"/>
</dbReference>
<evidence type="ECO:0000313" key="5">
    <source>
        <dbReference type="EMBL" id="UVI38974.1"/>
    </source>
</evidence>
<reference evidence="5" key="1">
    <citation type="submission" date="2022-02" db="EMBL/GenBank/DDBJ databases">
        <title>Qipengyuania spongiae sp. nov., isolated from marine sponge.</title>
        <authorList>
            <person name="Li Z."/>
            <person name="Zhang M."/>
        </authorList>
    </citation>
    <scope>NUCLEOTIDE SEQUENCE</scope>
    <source>
        <strain evidence="5">PHS-Z21</strain>
    </source>
</reference>
<dbReference type="InterPro" id="IPR002508">
    <property type="entry name" value="MurNAc-LAA_cat"/>
</dbReference>
<protein>
    <recommendedName>
        <fullName evidence="2">N-acetylmuramoyl-L-alanine amidase</fullName>
        <ecNumber evidence="2">3.5.1.28</ecNumber>
    </recommendedName>
</protein>
<organism evidence="5 6">
    <name type="scientific">Qipengyuania spongiae</name>
    <dbReference type="NCBI Taxonomy" id="2909673"/>
    <lineage>
        <taxon>Bacteria</taxon>
        <taxon>Pseudomonadati</taxon>
        <taxon>Pseudomonadota</taxon>
        <taxon>Alphaproteobacteria</taxon>
        <taxon>Sphingomonadales</taxon>
        <taxon>Erythrobacteraceae</taxon>
        <taxon>Qipengyuania</taxon>
    </lineage>
</organism>
<name>A0ABY5T206_9SPHN</name>
<dbReference type="SUPFAM" id="SSF53187">
    <property type="entry name" value="Zn-dependent exopeptidases"/>
    <property type="match status" value="1"/>
</dbReference>
<evidence type="ECO:0000256" key="1">
    <source>
        <dbReference type="ARBA" id="ARBA00001561"/>
    </source>
</evidence>
<keyword evidence="6" id="KW-1185">Reference proteome</keyword>
<comment type="catalytic activity">
    <reaction evidence="1">
        <text>Hydrolyzes the link between N-acetylmuramoyl residues and L-amino acid residues in certain cell-wall glycopeptides.</text>
        <dbReference type="EC" id="3.5.1.28"/>
    </reaction>
</comment>
<sequence>MAPFGRITAAFLIALAAFVFVGAALAVAGRQLPVPAIGRDYVTRSELPPAAGFDLPDVAGETDDDRPLVVIDPGHGGHDPGASGQGLVEKTLVLELARELRDELVRQGGLRVALTRDDDTYLLLEERSEIARRLDADLFISIHADSAGEAAEVAGASIYTLSNDASSEAARRFAERENAADRINGQLLAGQGENVSAILVELSQRRTQGRSDELARLIEREGKGVLPFHPQPRRSAALRVLRAPDVPSILYESGFITNESEAERLSSPEGRRRFAEVLARAIRIYFARSGELGTGTGSAAAPANGTATGE</sequence>
<dbReference type="RefSeq" id="WP_265558156.1">
    <property type="nucleotide sequence ID" value="NZ_CP092471.1"/>
</dbReference>
<dbReference type="SMART" id="SM00646">
    <property type="entry name" value="Ami_3"/>
    <property type="match status" value="1"/>
</dbReference>
<gene>
    <name evidence="5" type="ORF">L1F33_12135</name>
</gene>
<proteinExistence type="predicted"/>
<dbReference type="Gene3D" id="3.40.630.40">
    <property type="entry name" value="Zn-dependent exopeptidases"/>
    <property type="match status" value="1"/>
</dbReference>
<keyword evidence="3" id="KW-0378">Hydrolase</keyword>
<dbReference type="PANTHER" id="PTHR30404:SF0">
    <property type="entry name" value="N-ACETYLMURAMOYL-L-ALANINE AMIDASE AMIC"/>
    <property type="match status" value="1"/>
</dbReference>
<dbReference type="EC" id="3.5.1.28" evidence="2"/>
<accession>A0ABY5T206</accession>